<dbReference type="InterPro" id="IPR003593">
    <property type="entry name" value="AAA+_ATPase"/>
</dbReference>
<proteinExistence type="predicted"/>
<evidence type="ECO:0000259" key="1">
    <source>
        <dbReference type="SMART" id="SM00382"/>
    </source>
</evidence>
<dbReference type="PANTHER" id="PTHR37291:SF1">
    <property type="entry name" value="TYPE IV METHYL-DIRECTED RESTRICTION ENZYME ECOKMCRB SUBUNIT"/>
    <property type="match status" value="1"/>
</dbReference>
<keyword evidence="2" id="KW-0378">Hydrolase</keyword>
<dbReference type="EC" id="3.1.21.-" evidence="2"/>
<gene>
    <name evidence="2" type="primary">mcrB</name>
    <name evidence="2" type="ORF">AW10_00346</name>
</gene>
<dbReference type="STRING" id="1454003.AW10_00346"/>
<sequence>MNTKTENSGSAPASWFVGASYGGTDDQMPRFLADGIWENGYEDKHLDVVRSMRPGDRIAIKSSYTRKHGLPFESRGQAVSVMAIKAIGTITENLNDGKRVKVDWTKVEPVREWYFYTHRGTVWRVLPGEWMTDGLIAFTFDGKPQDVERFRNAPYWRERFGYWRERFGTVAPNKHRFGWTKFYEAIADKLLTYRNNRAALVEGIREISVRVDGLGHLAEDKYADGTTGFVKDICPFTTMGLFNRGIKDSNRKIIATELAKFLGVGEAVPETFEGIPLLNNLKSWYFPFEVNRATDHIDSLWGVFAAGITYADTDDDLAREEFAKAFDSANGRRGVAWNLTFGLYWIRPWAFLSLDHNSQVYVSKKLGVPIGLHGPKRRCNSANYLAVMDVLEPRFQEASYPAHSYPELSLEAWLYKDPTDEQTLGGEKNAGDADNVDDDADAATQEDVHIAAPIVPYSVDDILKDGCFLERDEIDRLLDRLRTKKNLILQGPPGTGKTWLAKRLAFALMGQKDESKVRAVQFHPNLSYEDFVRGWRPTGEGKLSLADGVFMEAIKAASKDPSSKFVVVIEEINRGNPAQIFGELLTLLEAGKRTPNEALELCYPDADGKRRPVHIPENLYVVGTMNVADRSLALVDLALRRRFAFVGLEPRLGPAWRDWVVKESAVDPAMVADIEHRIGELNDQIAADARLGKQFRIGHSYVTPAHRLEVGDTKKWFQQVVETEIGPLLDEYWFDAPDEAQKACARLIQSW</sequence>
<dbReference type="EMBL" id="JEMX01000010">
    <property type="protein sequence ID" value="EXI82560.1"/>
    <property type="molecule type" value="Genomic_DNA"/>
</dbReference>
<dbReference type="SUPFAM" id="SSF52540">
    <property type="entry name" value="P-loop containing nucleoside triphosphate hydrolases"/>
    <property type="match status" value="1"/>
</dbReference>
<dbReference type="Pfam" id="PF07728">
    <property type="entry name" value="AAA_5"/>
    <property type="match status" value="1"/>
</dbReference>
<dbReference type="Proteomes" id="UP000021816">
    <property type="component" value="Unassembled WGS sequence"/>
</dbReference>
<feature type="domain" description="AAA+ ATPase" evidence="1">
    <location>
        <begin position="483"/>
        <end position="649"/>
    </location>
</feature>
<comment type="caution">
    <text evidence="2">The sequence shown here is derived from an EMBL/GenBank/DDBJ whole genome shotgun (WGS) entry which is preliminary data.</text>
</comment>
<name>A0A011Q071_9PROT</name>
<dbReference type="Gene3D" id="3.40.50.300">
    <property type="entry name" value="P-loop containing nucleotide triphosphate hydrolases"/>
    <property type="match status" value="1"/>
</dbReference>
<dbReference type="AlphaFoldDB" id="A0A011Q071"/>
<reference evidence="2 3" key="1">
    <citation type="submission" date="2014-02" db="EMBL/GenBank/DDBJ databases">
        <title>Expanding our view of genomic diversity in Candidatus Accumulibacter clades.</title>
        <authorList>
            <person name="Skennerton C.T."/>
            <person name="Barr J.J."/>
            <person name="Slater F.R."/>
            <person name="Bond P.L."/>
            <person name="Tyson G.W."/>
        </authorList>
    </citation>
    <scope>NUCLEOTIDE SEQUENCE [LARGE SCALE GENOMIC DNA]</scope>
    <source>
        <strain evidence="3">BA-92</strain>
    </source>
</reference>
<dbReference type="InterPro" id="IPR011704">
    <property type="entry name" value="ATPase_dyneun-rel_AAA"/>
</dbReference>
<dbReference type="InterPro" id="IPR052934">
    <property type="entry name" value="Methyl-DNA_Rec/Restrict_Enz"/>
</dbReference>
<evidence type="ECO:0000313" key="3">
    <source>
        <dbReference type="Proteomes" id="UP000021816"/>
    </source>
</evidence>
<dbReference type="PATRIC" id="fig|1454003.3.peg.353"/>
<evidence type="ECO:0000313" key="2">
    <source>
        <dbReference type="EMBL" id="EXI82560.1"/>
    </source>
</evidence>
<organism evidence="2 3">
    <name type="scientific">Candidatus Accumulibacter appositus</name>
    <dbReference type="NCBI Taxonomy" id="1454003"/>
    <lineage>
        <taxon>Bacteria</taxon>
        <taxon>Pseudomonadati</taxon>
        <taxon>Pseudomonadota</taxon>
        <taxon>Betaproteobacteria</taxon>
        <taxon>Candidatus Accumulibacter</taxon>
    </lineage>
</organism>
<dbReference type="PANTHER" id="PTHR37291">
    <property type="entry name" value="5-METHYLCYTOSINE-SPECIFIC RESTRICTION ENZYME B"/>
    <property type="match status" value="1"/>
</dbReference>
<dbReference type="GO" id="GO:0005524">
    <property type="term" value="F:ATP binding"/>
    <property type="evidence" value="ECO:0007669"/>
    <property type="project" value="InterPro"/>
</dbReference>
<dbReference type="InterPro" id="IPR027417">
    <property type="entry name" value="P-loop_NTPase"/>
</dbReference>
<dbReference type="SMART" id="SM00382">
    <property type="entry name" value="AAA"/>
    <property type="match status" value="1"/>
</dbReference>
<dbReference type="GO" id="GO:0016887">
    <property type="term" value="F:ATP hydrolysis activity"/>
    <property type="evidence" value="ECO:0007669"/>
    <property type="project" value="InterPro"/>
</dbReference>
<dbReference type="CDD" id="cd00009">
    <property type="entry name" value="AAA"/>
    <property type="match status" value="1"/>
</dbReference>
<accession>A0A011Q071</accession>
<protein>
    <submittedName>
        <fullName evidence="2">5-methylcytosine-specific restriction enzyme B</fullName>
        <ecNumber evidence="2">3.1.21.-</ecNumber>
    </submittedName>
</protein>